<dbReference type="PANTHER" id="PTHR31669:SF179">
    <property type="entry name" value="PROTEIN FAR1-RELATED SEQUENCE 5"/>
    <property type="match status" value="1"/>
</dbReference>
<dbReference type="OrthoDB" id="1894539at2759"/>
<evidence type="ECO:0000256" key="2">
    <source>
        <dbReference type="ARBA" id="ARBA00022723"/>
    </source>
</evidence>
<keyword evidence="10" id="KW-1185">Reference proteome</keyword>
<dbReference type="Pfam" id="PF03101">
    <property type="entry name" value="FAR1"/>
    <property type="match status" value="2"/>
</dbReference>
<evidence type="ECO:0000256" key="3">
    <source>
        <dbReference type="ARBA" id="ARBA00022771"/>
    </source>
</evidence>
<accession>A0A835I858</accession>
<dbReference type="PANTHER" id="PTHR31669">
    <property type="entry name" value="PROTEIN FAR1-RELATED SEQUENCE 10-RELATED"/>
    <property type="match status" value="1"/>
</dbReference>
<proteinExistence type="inferred from homology"/>
<dbReference type="InterPro" id="IPR004330">
    <property type="entry name" value="FAR1_DNA_bnd_dom"/>
</dbReference>
<evidence type="ECO:0000256" key="7">
    <source>
        <dbReference type="SAM" id="MobiDB-lite"/>
    </source>
</evidence>
<feature type="region of interest" description="Disordered" evidence="7">
    <location>
        <begin position="262"/>
        <end position="295"/>
    </location>
</feature>
<dbReference type="InterPro" id="IPR007527">
    <property type="entry name" value="Znf_SWIM"/>
</dbReference>
<gene>
    <name evidence="9" type="ORF">IFM89_038322</name>
</gene>
<dbReference type="GO" id="GO:0008270">
    <property type="term" value="F:zinc ion binding"/>
    <property type="evidence" value="ECO:0007669"/>
    <property type="project" value="UniProtKB-UniRule"/>
</dbReference>
<evidence type="ECO:0000256" key="6">
    <source>
        <dbReference type="RuleBase" id="RU367018"/>
    </source>
</evidence>
<dbReference type="Proteomes" id="UP000631114">
    <property type="component" value="Unassembled WGS sequence"/>
</dbReference>
<keyword evidence="6" id="KW-0539">Nucleus</keyword>
<evidence type="ECO:0000256" key="4">
    <source>
        <dbReference type="ARBA" id="ARBA00022833"/>
    </source>
</evidence>
<evidence type="ECO:0000313" key="10">
    <source>
        <dbReference type="Proteomes" id="UP000631114"/>
    </source>
</evidence>
<keyword evidence="3 5" id="KW-0863">Zinc-finger</keyword>
<dbReference type="SMART" id="SM00575">
    <property type="entry name" value="ZnF_PMZ"/>
    <property type="match status" value="1"/>
</dbReference>
<dbReference type="GO" id="GO:0006355">
    <property type="term" value="P:regulation of DNA-templated transcription"/>
    <property type="evidence" value="ECO:0007669"/>
    <property type="project" value="UniProtKB-UniRule"/>
</dbReference>
<dbReference type="AlphaFoldDB" id="A0A835I858"/>
<name>A0A835I858_9MAGN</name>
<dbReference type="EMBL" id="JADFTS010000004">
    <property type="protein sequence ID" value="KAF9612139.1"/>
    <property type="molecule type" value="Genomic_DNA"/>
</dbReference>
<comment type="caution">
    <text evidence="9">The sequence shown here is derived from an EMBL/GenBank/DDBJ whole genome shotgun (WGS) entry which is preliminary data.</text>
</comment>
<dbReference type="GO" id="GO:0005634">
    <property type="term" value="C:nucleus"/>
    <property type="evidence" value="ECO:0007669"/>
    <property type="project" value="UniProtKB-SubCell"/>
</dbReference>
<evidence type="ECO:0000256" key="1">
    <source>
        <dbReference type="ARBA" id="ARBA00005889"/>
    </source>
</evidence>
<dbReference type="Pfam" id="PF04434">
    <property type="entry name" value="SWIM"/>
    <property type="match status" value="1"/>
</dbReference>
<dbReference type="InterPro" id="IPR006564">
    <property type="entry name" value="Znf_PMZ"/>
</dbReference>
<dbReference type="PROSITE" id="PS50966">
    <property type="entry name" value="ZF_SWIM"/>
    <property type="match status" value="1"/>
</dbReference>
<feature type="domain" description="SWIM-type" evidence="8">
    <location>
        <begin position="521"/>
        <end position="557"/>
    </location>
</feature>
<dbReference type="InterPro" id="IPR031052">
    <property type="entry name" value="FHY3/FAR1"/>
</dbReference>
<organism evidence="9 10">
    <name type="scientific">Coptis chinensis</name>
    <dbReference type="NCBI Taxonomy" id="261450"/>
    <lineage>
        <taxon>Eukaryota</taxon>
        <taxon>Viridiplantae</taxon>
        <taxon>Streptophyta</taxon>
        <taxon>Embryophyta</taxon>
        <taxon>Tracheophyta</taxon>
        <taxon>Spermatophyta</taxon>
        <taxon>Magnoliopsida</taxon>
        <taxon>Ranunculales</taxon>
        <taxon>Ranunculaceae</taxon>
        <taxon>Coptidoideae</taxon>
        <taxon>Coptis</taxon>
    </lineage>
</organism>
<reference evidence="9 10" key="1">
    <citation type="submission" date="2020-10" db="EMBL/GenBank/DDBJ databases">
        <title>The Coptis chinensis genome and diversification of protoberbering-type alkaloids.</title>
        <authorList>
            <person name="Wang B."/>
            <person name="Shu S."/>
            <person name="Song C."/>
            <person name="Liu Y."/>
        </authorList>
    </citation>
    <scope>NUCLEOTIDE SEQUENCE [LARGE SCALE GENOMIC DNA]</scope>
    <source>
        <strain evidence="9">HL-2020</strain>
        <tissue evidence="9">Leaf</tissue>
    </source>
</reference>
<comment type="function">
    <text evidence="6">Putative transcription activator involved in regulating light control of development.</text>
</comment>
<evidence type="ECO:0000256" key="5">
    <source>
        <dbReference type="PROSITE-ProRule" id="PRU00325"/>
    </source>
</evidence>
<evidence type="ECO:0000259" key="8">
    <source>
        <dbReference type="PROSITE" id="PS50966"/>
    </source>
</evidence>
<comment type="subcellular location">
    <subcellularLocation>
        <location evidence="6">Nucleus</location>
    </subcellularLocation>
</comment>
<feature type="compositionally biased region" description="Basic and acidic residues" evidence="7">
    <location>
        <begin position="275"/>
        <end position="284"/>
    </location>
</feature>
<keyword evidence="2 6" id="KW-0479">Metal-binding</keyword>
<evidence type="ECO:0000313" key="9">
    <source>
        <dbReference type="EMBL" id="KAF9612139.1"/>
    </source>
</evidence>
<protein>
    <recommendedName>
        <fullName evidence="6">Protein FAR1-RELATED SEQUENCE</fullName>
    </recommendedName>
</protein>
<keyword evidence="4 6" id="KW-0862">Zinc</keyword>
<comment type="similarity">
    <text evidence="1 6">Belongs to the FHY3/FAR1 family.</text>
</comment>
<sequence length="668" mass="76607">MEPGNHAPSKHFGLFAEGNDCSSEFVEADVRFSCFDGQDETNNHVEQVRKETNLETDSSKRPVDFVEEVYECCPYVGLEFETDEEAYNYYNRYAGRVGFSVRKYSKCNSHRTGDAIGRIFCCSLEGARDARSKPAEERKRNRADTRTGCRARITIRRKGDKWVVTGFSEEHNHNLVPPSKRHKLRSLRKMTEDIVMNYMDMKDGEGNNMALTLRDARNFLSTKRQGLIMEGGSQIADEVIDVIEGADEYSLGFVEEEVNCESSVGQEGNGNAERGLQDPRCKPKDQRKRNRADTRTGCNAKINIRKKKDDKWVVSKFLEEHNHSLVPPSKRHKLRSLRRMTEDLMTNYGALEDAESCKVGVAESREEFECNWAAMLGKYELGSNNWLTGLYETRERWSSVYTNDTCSALIYTSQRRENTYFDGYLRREMPIPEFLKKSERALVDRRTTENDADFESSHAVPLLKLSADIEKEAATIYTRAMFQKFQDQLLEGLSYRHKRVVETGTKSTYNVWKTGHEQKIYSVTFDNYGTYANCSCQLFESAGYLCKHILKIFVVEDVQNLPPHYIMRRWTKDAKSGQMVVDSQGSCMPTDYHEAAMVRYHKLCQEAINVAIKGSASFEVYKVAMQCLRHALREVENGISFLVTESQAETIMTEDRSVDFGGHMRASV</sequence>